<proteinExistence type="predicted"/>
<evidence type="ECO:0008006" key="4">
    <source>
        <dbReference type="Google" id="ProtNLM"/>
    </source>
</evidence>
<sequence length="289" mass="32216">MIRRSSEEVLQFSDMKSDSPDLKTAMLGRIRADEPRKVWTPSDFVDLASRDAVDKTLQRLTKAEALRRIDRGLYDQPGFNKLTQKPNPPDPRSVIDAVGRRDQTRMLVDGMTAANDLGLTDAVPAKIVVHTDARRRAIKLGNATITFRPTAASKLFWAGRPAMRVVQALHWLRDLLVRDGESEQIQRKLAKLFEDPAVGPPLKADLAAGMTALPTWMLVFLKPLIETDPDDRGQHPDNVHAAADQDRQRHDKAGDDDHHKTIRAQSNPKPHSSLKARTAKRATTKAAKA</sequence>
<dbReference type="EMBL" id="CP000320">
    <property type="protein sequence ID" value="ABE64894.1"/>
    <property type="molecule type" value="Genomic_DNA"/>
</dbReference>
<evidence type="ECO:0000313" key="3">
    <source>
        <dbReference type="Proteomes" id="UP000001953"/>
    </source>
</evidence>
<evidence type="ECO:0000313" key="2">
    <source>
        <dbReference type="EMBL" id="ABE64894.1"/>
    </source>
</evidence>
<dbReference type="Pfam" id="PF19570">
    <property type="entry name" value="DUF6088"/>
    <property type="match status" value="1"/>
</dbReference>
<feature type="region of interest" description="Disordered" evidence="1">
    <location>
        <begin position="229"/>
        <end position="289"/>
    </location>
</feature>
<feature type="compositionally biased region" description="Basic residues" evidence="1">
    <location>
        <begin position="272"/>
        <end position="289"/>
    </location>
</feature>
<dbReference type="InterPro" id="IPR045738">
    <property type="entry name" value="DUF6088"/>
</dbReference>
<keyword evidence="3" id="KW-1185">Reference proteome</keyword>
<dbReference type="HOGENOM" id="CLU_067316_0_0_5"/>
<dbReference type="KEGG" id="nha:Nham_4291"/>
<geneLocation type="plasmid" evidence="3">
    <name>pNITHX1</name>
</geneLocation>
<gene>
    <name evidence="2" type="ordered locus">Nham_4291</name>
</gene>
<dbReference type="AlphaFoldDB" id="Q1QFV3"/>
<protein>
    <recommendedName>
        <fullName evidence="4">Transcriptional regulator, AbiEi antitoxin, Type IV TA system</fullName>
    </recommendedName>
</protein>
<organism evidence="2 3">
    <name type="scientific">Nitrobacter hamburgensis (strain DSM 10229 / NCIMB 13809 / X14)</name>
    <dbReference type="NCBI Taxonomy" id="323097"/>
    <lineage>
        <taxon>Bacteria</taxon>
        <taxon>Pseudomonadati</taxon>
        <taxon>Pseudomonadota</taxon>
        <taxon>Alphaproteobacteria</taxon>
        <taxon>Hyphomicrobiales</taxon>
        <taxon>Nitrobacteraceae</taxon>
        <taxon>Nitrobacter</taxon>
    </lineage>
</organism>
<evidence type="ECO:0000256" key="1">
    <source>
        <dbReference type="SAM" id="MobiDB-lite"/>
    </source>
</evidence>
<keyword evidence="2" id="KW-0614">Plasmid</keyword>
<feature type="compositionally biased region" description="Basic and acidic residues" evidence="1">
    <location>
        <begin position="230"/>
        <end position="259"/>
    </location>
</feature>
<dbReference type="Proteomes" id="UP000001953">
    <property type="component" value="Plasmid 1"/>
</dbReference>
<name>Q1QFV3_NITHX</name>
<reference evidence="3" key="1">
    <citation type="submission" date="2006-03" db="EMBL/GenBank/DDBJ databases">
        <title>Complete sequence of plasmid 1 of Nitrobacter hamburgensis X14.</title>
        <authorList>
            <consortium name="US DOE Joint Genome Institute"/>
            <person name="Copeland A."/>
            <person name="Lucas S."/>
            <person name="Lapidus A."/>
            <person name="Barry K."/>
            <person name="Detter J.C."/>
            <person name="Glavina del Rio T."/>
            <person name="Hammon N."/>
            <person name="Israni S."/>
            <person name="Dalin E."/>
            <person name="Tice H."/>
            <person name="Pitluck S."/>
            <person name="Chain P."/>
            <person name="Malfatti S."/>
            <person name="Shin M."/>
            <person name="Vergez L."/>
            <person name="Schmutz J."/>
            <person name="Larimer F."/>
            <person name="Land M."/>
            <person name="Hauser L."/>
            <person name="Kyrpides N."/>
            <person name="Ivanova N."/>
            <person name="Ward B."/>
            <person name="Arp D."/>
            <person name="Klotz M."/>
            <person name="Stein L."/>
            <person name="O'Mullan G."/>
            <person name="Starkenburg S."/>
            <person name="Sayavedra L."/>
            <person name="Poret-Peterson A.T."/>
            <person name="Gentry M.E."/>
            <person name="Bruce D."/>
            <person name="Richardson P."/>
        </authorList>
    </citation>
    <scope>NUCLEOTIDE SEQUENCE [LARGE SCALE GENOMIC DNA]</scope>
    <source>
        <strain evidence="3">DSM 10229 / NCIMB 13809 / X14</strain>
        <plasmid evidence="3">Plasmid pNITHX1</plasmid>
    </source>
</reference>
<accession>Q1QFV3</accession>